<keyword evidence="1" id="KW-1133">Transmembrane helix</keyword>
<evidence type="ECO:0000256" key="1">
    <source>
        <dbReference type="SAM" id="Phobius"/>
    </source>
</evidence>
<dbReference type="PROSITE" id="PS51257">
    <property type="entry name" value="PROKAR_LIPOPROTEIN"/>
    <property type="match status" value="1"/>
</dbReference>
<name>D0WIT6_SLAES</name>
<dbReference type="AlphaFoldDB" id="D0WIT6"/>
<dbReference type="eggNOG" id="COG3568">
    <property type="taxonomic scope" value="Bacteria"/>
</dbReference>
<dbReference type="GO" id="GO:0004519">
    <property type="term" value="F:endonuclease activity"/>
    <property type="evidence" value="ECO:0007669"/>
    <property type="project" value="UniProtKB-KW"/>
</dbReference>
<dbReference type="EMBL" id="ACUX02000019">
    <property type="protein sequence ID" value="EEZ60284.1"/>
    <property type="molecule type" value="Genomic_DNA"/>
</dbReference>
<proteinExistence type="predicted"/>
<keyword evidence="3" id="KW-1185">Reference proteome</keyword>
<dbReference type="InterPro" id="IPR036691">
    <property type="entry name" value="Endo/exonu/phosph_ase_sf"/>
</dbReference>
<keyword evidence="2" id="KW-0378">Hydrolase</keyword>
<dbReference type="STRING" id="649764.HMPREF0762_01761"/>
<protein>
    <submittedName>
        <fullName evidence="2">Endonuclease/exonuclease/phosphatase family protein</fullName>
    </submittedName>
</protein>
<dbReference type="GO" id="GO:0004527">
    <property type="term" value="F:exonuclease activity"/>
    <property type="evidence" value="ECO:0007669"/>
    <property type="project" value="UniProtKB-KW"/>
</dbReference>
<keyword evidence="1" id="KW-0812">Transmembrane</keyword>
<gene>
    <name evidence="2" type="ORF">HMPREF0762_01761</name>
</gene>
<feature type="transmembrane region" description="Helical" evidence="1">
    <location>
        <begin position="12"/>
        <end position="33"/>
    </location>
</feature>
<keyword evidence="2" id="KW-0540">Nuclease</keyword>
<reference evidence="2" key="1">
    <citation type="submission" date="2009-10" db="EMBL/GenBank/DDBJ databases">
        <authorList>
            <person name="Weinstock G."/>
            <person name="Sodergren E."/>
            <person name="Clifton S."/>
            <person name="Fulton L."/>
            <person name="Fulton B."/>
            <person name="Courtney L."/>
            <person name="Fronick C."/>
            <person name="Harrison M."/>
            <person name="Strong C."/>
            <person name="Farmer C."/>
            <person name="Delahaunty K."/>
            <person name="Markovic C."/>
            <person name="Hall O."/>
            <person name="Minx P."/>
            <person name="Tomlinson C."/>
            <person name="Mitreva M."/>
            <person name="Nelson J."/>
            <person name="Hou S."/>
            <person name="Wollam A."/>
            <person name="Pepin K.H."/>
            <person name="Johnson M."/>
            <person name="Bhonagiri V."/>
            <person name="Nash W.E."/>
            <person name="Warren W."/>
            <person name="Chinwalla A."/>
            <person name="Mardis E.R."/>
            <person name="Wilson R.K."/>
        </authorList>
    </citation>
    <scope>NUCLEOTIDE SEQUENCE [LARGE SCALE GENOMIC DNA]</scope>
    <source>
        <strain evidence="2">ATCC 700122</strain>
    </source>
</reference>
<dbReference type="HOGENOM" id="CLU_065532_0_0_11"/>
<comment type="caution">
    <text evidence="2">The sequence shown here is derived from an EMBL/GenBank/DDBJ whole genome shotgun (WGS) entry which is preliminary data.</text>
</comment>
<dbReference type="RefSeq" id="WP_006363038.1">
    <property type="nucleotide sequence ID" value="NZ_GG700631.1"/>
</dbReference>
<dbReference type="Proteomes" id="UP000006001">
    <property type="component" value="Unassembled WGS sequence"/>
</dbReference>
<dbReference type="OrthoDB" id="7616949at2"/>
<sequence length="372" mass="40416">MTKPLGAALRAVLKIISTLLVFIMLVVGCYVAYMQITYYRIDDNERLVTDSNVLQTLSAGTEYTATTYNIGFGAYTPDYTFFMDEGVMADGTPKKGTHGTAVSKESVEACTQGAIATTQALDPDFALFQEADVDSTRSYHVNQVDAIKGVMPGYGSTYAANFHSAFLAYPLTDPHGIVNAGLLTMTDAHVASAVRRSYPVSDAFPAKFFDLDRCFEVLRIPVDNGKELVLINSHMSAYDEGGTVRAQQLAMLNQVLKEEYEAGNYVIAGGDWNHALCGSLEMYPSEQQVPSWVATLSSEDLAEGYSVVEASNLADVPTCRGDDIPYQKGVTYTTTIDGFIVSDNVTAAAENIDTGFEFSDHNPVKLTFSLNE</sequence>
<dbReference type="Gene3D" id="3.60.10.10">
    <property type="entry name" value="Endonuclease/exonuclease/phosphatase"/>
    <property type="match status" value="1"/>
</dbReference>
<organism evidence="2 3">
    <name type="scientific">Slackia exigua (strain ATCC 700122 / DSM 15923 / CIP 105133 / JCM 11022 / KCTC 5966 / S-7)</name>
    <dbReference type="NCBI Taxonomy" id="649764"/>
    <lineage>
        <taxon>Bacteria</taxon>
        <taxon>Bacillati</taxon>
        <taxon>Actinomycetota</taxon>
        <taxon>Coriobacteriia</taxon>
        <taxon>Eggerthellales</taxon>
        <taxon>Eggerthellaceae</taxon>
        <taxon>Slackia</taxon>
    </lineage>
</organism>
<evidence type="ECO:0000313" key="2">
    <source>
        <dbReference type="EMBL" id="EEZ60284.1"/>
    </source>
</evidence>
<evidence type="ECO:0000313" key="3">
    <source>
        <dbReference type="Proteomes" id="UP000006001"/>
    </source>
</evidence>
<keyword evidence="1" id="KW-0472">Membrane</keyword>
<dbReference type="SUPFAM" id="SSF56219">
    <property type="entry name" value="DNase I-like"/>
    <property type="match status" value="1"/>
</dbReference>
<accession>D0WIT6</accession>
<dbReference type="GeneID" id="85008172"/>
<keyword evidence="2" id="KW-0255">Endonuclease</keyword>